<sequence length="214" mass="23937">MSLIPDDKKELLTNEFKAKLENPVKILMFTQEIECRFCSDTRQLAQELAVLSDKIKFEVYDFVADASKAKEYGIDKIPALAIIGKKDYGVRIYGIPYGYELQTLIDAVINVSKGKTDLTDKTKKILAEVTAPVHIQVFVSLTCHHCPIAASIAHKLAIESDLVRTDVIDGSEFPQLAQKYAVMGVPKIIINEKTEFVGAFNEDLFAEYVLLGEY</sequence>
<evidence type="ECO:0000313" key="3">
    <source>
        <dbReference type="EMBL" id="KON31037.1"/>
    </source>
</evidence>
<protein>
    <recommendedName>
        <fullName evidence="2">Thioredoxin-like fold domain-containing protein</fullName>
    </recommendedName>
</protein>
<dbReference type="CDD" id="cd02973">
    <property type="entry name" value="TRX_GRX_like"/>
    <property type="match status" value="1"/>
</dbReference>
<dbReference type="PANTHER" id="PTHR37170:SF1">
    <property type="entry name" value="GLUTAREDOXIN-LIKE PROTEIN"/>
    <property type="match status" value="1"/>
</dbReference>
<comment type="similarity">
    <text evidence="1">Belongs to the glutaredoxin family.</text>
</comment>
<dbReference type="InterPro" id="IPR036249">
    <property type="entry name" value="Thioredoxin-like_sf"/>
</dbReference>
<dbReference type="PANTHER" id="PTHR37170">
    <property type="entry name" value="GLUTAREDOXIN-RELATED"/>
    <property type="match status" value="1"/>
</dbReference>
<comment type="caution">
    <text evidence="3">The sequence shown here is derived from an EMBL/GenBank/DDBJ whole genome shotgun (WGS) entry which is preliminary data.</text>
</comment>
<dbReference type="NCBIfam" id="TIGR02187">
    <property type="entry name" value="PDO_seleno_TRX"/>
    <property type="match status" value="1"/>
</dbReference>
<name>A0A0M0BR40_9ARCH</name>
<reference evidence="4" key="1">
    <citation type="submission" date="2015-06" db="EMBL/GenBank/DDBJ databases">
        <title>New insights into the roles of widespread benthic archaea in carbon and nitrogen cycling.</title>
        <authorList>
            <person name="Lazar C.S."/>
            <person name="Baker B.J."/>
            <person name="Seitz K.W."/>
            <person name="Hyde A.S."/>
            <person name="Dick G.J."/>
            <person name="Hinrichs K.-U."/>
            <person name="Teske A.P."/>
        </authorList>
    </citation>
    <scope>NUCLEOTIDE SEQUENCE [LARGE SCALE GENOMIC DNA]</scope>
</reference>
<dbReference type="PROSITE" id="PS51354">
    <property type="entry name" value="GLUTAREDOXIN_2"/>
    <property type="match status" value="2"/>
</dbReference>
<dbReference type="InterPro" id="IPR012336">
    <property type="entry name" value="Thioredoxin-like_fold"/>
</dbReference>
<evidence type="ECO:0000256" key="1">
    <source>
        <dbReference type="ARBA" id="ARBA00007787"/>
    </source>
</evidence>
<dbReference type="Gene3D" id="3.40.30.10">
    <property type="entry name" value="Glutaredoxin"/>
    <property type="match status" value="2"/>
</dbReference>
<dbReference type="Proteomes" id="UP000054016">
    <property type="component" value="Unassembled WGS sequence"/>
</dbReference>
<accession>A0A0M0BR40</accession>
<dbReference type="InterPro" id="IPR011903">
    <property type="entry name" value="TON_0319-like"/>
</dbReference>
<evidence type="ECO:0000313" key="4">
    <source>
        <dbReference type="Proteomes" id="UP000054016"/>
    </source>
</evidence>
<dbReference type="SUPFAM" id="SSF52833">
    <property type="entry name" value="Thioredoxin-like"/>
    <property type="match status" value="2"/>
</dbReference>
<dbReference type="EMBL" id="LFWV01000044">
    <property type="protein sequence ID" value="KON31037.1"/>
    <property type="molecule type" value="Genomic_DNA"/>
</dbReference>
<gene>
    <name evidence="3" type="ORF">AC478_03335</name>
</gene>
<evidence type="ECO:0000259" key="2">
    <source>
        <dbReference type="Pfam" id="PF13192"/>
    </source>
</evidence>
<feature type="domain" description="Thioredoxin-like fold" evidence="2">
    <location>
        <begin position="134"/>
        <end position="201"/>
    </location>
</feature>
<dbReference type="Pfam" id="PF13192">
    <property type="entry name" value="Thioredoxin_3"/>
    <property type="match status" value="1"/>
</dbReference>
<organism evidence="3 4">
    <name type="scientific">miscellaneous Crenarchaeota group-1 archaeon SG8-32-3</name>
    <dbReference type="NCBI Taxonomy" id="1685125"/>
    <lineage>
        <taxon>Archaea</taxon>
        <taxon>Candidatus Bathyarchaeota</taxon>
        <taxon>MCG-1</taxon>
    </lineage>
</organism>
<dbReference type="AlphaFoldDB" id="A0A0M0BR40"/>
<proteinExistence type="inferred from homology"/>